<feature type="region of interest" description="Disordered" evidence="1">
    <location>
        <begin position="47"/>
        <end position="74"/>
    </location>
</feature>
<dbReference type="OrthoDB" id="1022507at2"/>
<evidence type="ECO:0000313" key="2">
    <source>
        <dbReference type="EMBL" id="RGX80540.1"/>
    </source>
</evidence>
<comment type="caution">
    <text evidence="2">The sequence shown here is derived from an EMBL/GenBank/DDBJ whole genome shotgun (WGS) entry which is preliminary data.</text>
</comment>
<dbReference type="Gene3D" id="2.160.20.110">
    <property type="match status" value="1"/>
</dbReference>
<sequence length="697" mass="73427">MTTNNHPMKSFIYTSAMIIGLLLATSCTESEEAGVKTLRTKSISTVASARNDAANPDTGNPDAAPDANRPTPDTRMAYDDYDEEGMFLSWQPTDAFKGFYTTPQVQEVVGPETSALFTYSEASATGDNARARFTGNVAEDVDESTSFNLFYPAARSTGNTWSEAQASLAGQVQNGNKSTAHLSAYDYMRATAVTGIETSLVPFEHLLAIMRFDLTLEGYDSEADGEPCLFLLRYEGGKPFYETVSASTAAGTADSRTRNLSVGLENIDIPSQATEALPVNGLRIYFMMVPTTLPAGDLTVTVVCRNGTRYVKTQTLSSAVTYEAGKRYRATDFKLVKGDDEADGIIEYDDPNAVTPTEYRGRGTEADPYIIESTANLQQLITYVNLGNDYAGKYFRLTKDILITSDEWNPIGGHNNETGAYGEYFCFKGHLDGDGHIVKGAMKCRSFTAAFIGAASGGSVKNLHILANVENAPRSTAQAARTAGLIAYIHETAPYSVSNCSYNGRITSAGGGNHVAGLVGSTLAPLTVNGCINRGSVSATDNAASSSTQTYVGGIIGYAQSDVTISQCSNYGTFRITGAVSSGSGGIIGYSSSSANLDCRYCDNYADIHPGSGCTYVGGICGQVSGSASLHSCNNHAALSANAGGEKTVRGSIAGKATSQASIKDCCIDVGGNTLPLIGEGQTTSSCNENHGNSASL</sequence>
<name>A0A413HA17_9BACE</name>
<evidence type="ECO:0000313" key="3">
    <source>
        <dbReference type="Proteomes" id="UP000286075"/>
    </source>
</evidence>
<dbReference type="Proteomes" id="UP000286075">
    <property type="component" value="Unassembled WGS sequence"/>
</dbReference>
<accession>A0A413HA17</accession>
<evidence type="ECO:0008006" key="4">
    <source>
        <dbReference type="Google" id="ProtNLM"/>
    </source>
</evidence>
<evidence type="ECO:0000256" key="1">
    <source>
        <dbReference type="SAM" id="MobiDB-lite"/>
    </source>
</evidence>
<proteinExistence type="predicted"/>
<gene>
    <name evidence="2" type="ORF">DXA68_02905</name>
</gene>
<organism evidence="2 3">
    <name type="scientific">Bacteroides stercorirosoris</name>
    <dbReference type="NCBI Taxonomy" id="871324"/>
    <lineage>
        <taxon>Bacteria</taxon>
        <taxon>Pseudomonadati</taxon>
        <taxon>Bacteroidota</taxon>
        <taxon>Bacteroidia</taxon>
        <taxon>Bacteroidales</taxon>
        <taxon>Bacteroidaceae</taxon>
        <taxon>Bacteroides</taxon>
    </lineage>
</organism>
<dbReference type="EMBL" id="QSCF01000003">
    <property type="protein sequence ID" value="RGX80540.1"/>
    <property type="molecule type" value="Genomic_DNA"/>
</dbReference>
<reference evidence="2 3" key="1">
    <citation type="submission" date="2018-08" db="EMBL/GenBank/DDBJ databases">
        <title>A genome reference for cultivated species of the human gut microbiota.</title>
        <authorList>
            <person name="Zou Y."/>
            <person name="Xue W."/>
            <person name="Luo G."/>
        </authorList>
    </citation>
    <scope>NUCLEOTIDE SEQUENCE [LARGE SCALE GENOMIC DNA]</scope>
    <source>
        <strain evidence="2 3">OF03-9BH</strain>
    </source>
</reference>
<protein>
    <recommendedName>
        <fullName evidence="4">Fimbrillin family protein</fullName>
    </recommendedName>
</protein>
<dbReference type="AlphaFoldDB" id="A0A413HA17"/>